<keyword evidence="1" id="KW-0732">Signal</keyword>
<gene>
    <name evidence="2" type="ORF">VNO77_00597</name>
</gene>
<evidence type="ECO:0000313" key="2">
    <source>
        <dbReference type="EMBL" id="KAK7358659.1"/>
    </source>
</evidence>
<name>A0AAN9MUA4_CANGL</name>
<dbReference type="AlphaFoldDB" id="A0AAN9MUA4"/>
<evidence type="ECO:0008006" key="4">
    <source>
        <dbReference type="Google" id="ProtNLM"/>
    </source>
</evidence>
<sequence>MRFIYLGINFFLSITQLRCFSFCVPYAGCASSFVLSVEVSLDKCLLSSSLTNLVAFSGIENDDIDSTVKNSNIIGSFSTKNLHRRENYCLEELSYLALEHIMGDFLVRDTWKLKK</sequence>
<proteinExistence type="predicted"/>
<evidence type="ECO:0000313" key="3">
    <source>
        <dbReference type="Proteomes" id="UP001367508"/>
    </source>
</evidence>
<feature type="signal peptide" evidence="1">
    <location>
        <begin position="1"/>
        <end position="19"/>
    </location>
</feature>
<dbReference type="Proteomes" id="UP001367508">
    <property type="component" value="Unassembled WGS sequence"/>
</dbReference>
<feature type="chain" id="PRO_5042984297" description="Secreted protein" evidence="1">
    <location>
        <begin position="20"/>
        <end position="115"/>
    </location>
</feature>
<reference evidence="2 3" key="1">
    <citation type="submission" date="2024-01" db="EMBL/GenBank/DDBJ databases">
        <title>The genomes of 5 underutilized Papilionoideae crops provide insights into root nodulation and disease resistanc.</title>
        <authorList>
            <person name="Jiang F."/>
        </authorList>
    </citation>
    <scope>NUCLEOTIDE SEQUENCE [LARGE SCALE GENOMIC DNA]</scope>
    <source>
        <strain evidence="2">LVBAO_FW01</strain>
        <tissue evidence="2">Leaves</tissue>
    </source>
</reference>
<evidence type="ECO:0000256" key="1">
    <source>
        <dbReference type="SAM" id="SignalP"/>
    </source>
</evidence>
<organism evidence="2 3">
    <name type="scientific">Canavalia gladiata</name>
    <name type="common">Sword bean</name>
    <name type="synonym">Dolichos gladiatus</name>
    <dbReference type="NCBI Taxonomy" id="3824"/>
    <lineage>
        <taxon>Eukaryota</taxon>
        <taxon>Viridiplantae</taxon>
        <taxon>Streptophyta</taxon>
        <taxon>Embryophyta</taxon>
        <taxon>Tracheophyta</taxon>
        <taxon>Spermatophyta</taxon>
        <taxon>Magnoliopsida</taxon>
        <taxon>eudicotyledons</taxon>
        <taxon>Gunneridae</taxon>
        <taxon>Pentapetalae</taxon>
        <taxon>rosids</taxon>
        <taxon>fabids</taxon>
        <taxon>Fabales</taxon>
        <taxon>Fabaceae</taxon>
        <taxon>Papilionoideae</taxon>
        <taxon>50 kb inversion clade</taxon>
        <taxon>NPAAA clade</taxon>
        <taxon>indigoferoid/millettioid clade</taxon>
        <taxon>Phaseoleae</taxon>
        <taxon>Canavalia</taxon>
    </lineage>
</organism>
<protein>
    <recommendedName>
        <fullName evidence="4">Secreted protein</fullName>
    </recommendedName>
</protein>
<comment type="caution">
    <text evidence="2">The sequence shown here is derived from an EMBL/GenBank/DDBJ whole genome shotgun (WGS) entry which is preliminary data.</text>
</comment>
<keyword evidence="3" id="KW-1185">Reference proteome</keyword>
<dbReference type="EMBL" id="JAYMYQ010000001">
    <property type="protein sequence ID" value="KAK7358659.1"/>
    <property type="molecule type" value="Genomic_DNA"/>
</dbReference>
<accession>A0AAN9MUA4</accession>